<comment type="similarity">
    <text evidence="5">Belongs to the imidazoleglycerol-phosphate dehydratase family.</text>
</comment>
<dbReference type="PANTHER" id="PTHR23133">
    <property type="entry name" value="IMIDAZOLEGLYCEROL-PHOSPHATE DEHYDRATASE HIS7"/>
    <property type="match status" value="1"/>
</dbReference>
<evidence type="ECO:0000256" key="5">
    <source>
        <dbReference type="HAMAP-Rule" id="MF_00076"/>
    </source>
</evidence>
<protein>
    <recommendedName>
        <fullName evidence="5">Imidazoleglycerol-phosphate dehydratase</fullName>
        <shortName evidence="5">IGPD</shortName>
        <ecNumber evidence="5">4.2.1.19</ecNumber>
    </recommendedName>
</protein>
<evidence type="ECO:0000256" key="1">
    <source>
        <dbReference type="ARBA" id="ARBA00005047"/>
    </source>
</evidence>
<evidence type="ECO:0000256" key="4">
    <source>
        <dbReference type="ARBA" id="ARBA00023239"/>
    </source>
</evidence>
<dbReference type="Pfam" id="PF00475">
    <property type="entry name" value="IGPD"/>
    <property type="match status" value="1"/>
</dbReference>
<dbReference type="UniPathway" id="UPA00031">
    <property type="reaction ID" value="UER00011"/>
</dbReference>
<dbReference type="GO" id="GO:0005737">
    <property type="term" value="C:cytoplasm"/>
    <property type="evidence" value="ECO:0007669"/>
    <property type="project" value="UniProtKB-SubCell"/>
</dbReference>
<dbReference type="GO" id="GO:0004424">
    <property type="term" value="F:imidazoleglycerol-phosphate dehydratase activity"/>
    <property type="evidence" value="ECO:0007669"/>
    <property type="project" value="UniProtKB-UniRule"/>
</dbReference>
<dbReference type="InterPro" id="IPR038494">
    <property type="entry name" value="IGPD_sf"/>
</dbReference>
<dbReference type="InterPro" id="IPR000807">
    <property type="entry name" value="ImidazoleglycerolP_deHydtase"/>
</dbReference>
<dbReference type="InterPro" id="IPR020565">
    <property type="entry name" value="ImidazoleglycerP_deHydtase_CS"/>
</dbReference>
<evidence type="ECO:0000256" key="3">
    <source>
        <dbReference type="ARBA" id="ARBA00023102"/>
    </source>
</evidence>
<name>F2KQX5_ARCVS</name>
<dbReference type="CDD" id="cd07914">
    <property type="entry name" value="IGPD"/>
    <property type="match status" value="1"/>
</dbReference>
<keyword evidence="5" id="KW-0963">Cytoplasm</keyword>
<dbReference type="SUPFAM" id="SSF54211">
    <property type="entry name" value="Ribosomal protein S5 domain 2-like"/>
    <property type="match status" value="2"/>
</dbReference>
<sequence>MRKARAERKTKEVEVSVSIDLDGGDYEVGTGIPFFNHMLETFAKHAGIGLKLKARGDIEVDEHHTIEDVAIALGEAIKTALGDKKGIARFGDAILPMDDAVAMCGVDVSGRGYFNFEGSVGDVKGMKAENFVHFFDTLCRNAGINVYLQLKGMNAHHTMEAAFKAFAKAFSEAIEIRGEDVRSTKGVL</sequence>
<dbReference type="GO" id="GO:0000105">
    <property type="term" value="P:L-histidine biosynthetic process"/>
    <property type="evidence" value="ECO:0007669"/>
    <property type="project" value="UniProtKB-UniRule"/>
</dbReference>
<dbReference type="FunFam" id="3.30.230.40:FF:000003">
    <property type="entry name" value="Imidazoleglycerol-phosphate dehydratase HisB"/>
    <property type="match status" value="1"/>
</dbReference>
<dbReference type="NCBIfam" id="NF002111">
    <property type="entry name" value="PRK00951.2-1"/>
    <property type="match status" value="1"/>
</dbReference>
<dbReference type="NCBIfam" id="NF002114">
    <property type="entry name" value="PRK00951.2-4"/>
    <property type="match status" value="1"/>
</dbReference>
<evidence type="ECO:0000313" key="6">
    <source>
        <dbReference type="EMBL" id="AEA47781.1"/>
    </source>
</evidence>
<gene>
    <name evidence="5" type="primary">hisB</name>
    <name evidence="6" type="ordered locus">Arcve_1785</name>
</gene>
<comment type="catalytic activity">
    <reaction evidence="5">
        <text>D-erythro-1-(imidazol-4-yl)glycerol 3-phosphate = 3-(imidazol-4-yl)-2-oxopropyl phosphate + H2O</text>
        <dbReference type="Rhea" id="RHEA:11040"/>
        <dbReference type="ChEBI" id="CHEBI:15377"/>
        <dbReference type="ChEBI" id="CHEBI:57766"/>
        <dbReference type="ChEBI" id="CHEBI:58278"/>
        <dbReference type="EC" id="4.2.1.19"/>
    </reaction>
</comment>
<accession>F2KQX5</accession>
<reference evidence="6 7" key="1">
    <citation type="submission" date="2011-03" db="EMBL/GenBank/DDBJ databases">
        <title>The complete genome of Archaeoglobus veneficus SNP6.</title>
        <authorList>
            <consortium name="US DOE Joint Genome Institute (JGI-PGF)"/>
            <person name="Lucas S."/>
            <person name="Copeland A."/>
            <person name="Lapidus A."/>
            <person name="Bruce D."/>
            <person name="Goodwin L."/>
            <person name="Pitluck S."/>
            <person name="Kyrpides N."/>
            <person name="Mavromatis K."/>
            <person name="Pagani I."/>
            <person name="Ivanova N."/>
            <person name="Mikhailova N."/>
            <person name="Lu M."/>
            <person name="Detter J.C."/>
            <person name="Tapia R."/>
            <person name="Han C."/>
            <person name="Land M."/>
            <person name="Hauser L."/>
            <person name="Markowitz V."/>
            <person name="Cheng J.-F."/>
            <person name="Hugenholtz P."/>
            <person name="Woyke T."/>
            <person name="Wu D."/>
            <person name="Spring S."/>
            <person name="Brambilla E."/>
            <person name="Klenk H.-P."/>
            <person name="Eisen J.A."/>
        </authorList>
    </citation>
    <scope>NUCLEOTIDE SEQUENCE [LARGE SCALE GENOMIC DNA]</scope>
    <source>
        <strain>SNP6</strain>
    </source>
</reference>
<dbReference type="EMBL" id="CP002588">
    <property type="protein sequence ID" value="AEA47781.1"/>
    <property type="molecule type" value="Genomic_DNA"/>
</dbReference>
<dbReference type="EC" id="4.2.1.19" evidence="5"/>
<keyword evidence="4 5" id="KW-0456">Lyase</keyword>
<evidence type="ECO:0000256" key="2">
    <source>
        <dbReference type="ARBA" id="ARBA00022605"/>
    </source>
</evidence>
<dbReference type="PANTHER" id="PTHR23133:SF2">
    <property type="entry name" value="IMIDAZOLEGLYCEROL-PHOSPHATE DEHYDRATASE"/>
    <property type="match status" value="1"/>
</dbReference>
<dbReference type="KEGG" id="ave:Arcve_1785"/>
<dbReference type="Proteomes" id="UP000008136">
    <property type="component" value="Chromosome"/>
</dbReference>
<evidence type="ECO:0000313" key="7">
    <source>
        <dbReference type="Proteomes" id="UP000008136"/>
    </source>
</evidence>
<proteinExistence type="inferred from homology"/>
<comment type="pathway">
    <text evidence="1 5">Amino-acid biosynthesis; L-histidine biosynthesis; L-histidine from 5-phospho-alpha-D-ribose 1-diphosphate: step 6/9.</text>
</comment>
<dbReference type="HAMAP" id="MF_00076">
    <property type="entry name" value="HisB"/>
    <property type="match status" value="1"/>
</dbReference>
<comment type="subcellular location">
    <subcellularLocation>
        <location evidence="5">Cytoplasm</location>
    </subcellularLocation>
</comment>
<dbReference type="Gene3D" id="3.30.230.40">
    <property type="entry name" value="Imidazole glycerol phosphate dehydratase, domain 1"/>
    <property type="match status" value="2"/>
</dbReference>
<dbReference type="AlphaFoldDB" id="F2KQX5"/>
<dbReference type="PROSITE" id="PS00955">
    <property type="entry name" value="IGP_DEHYDRATASE_2"/>
    <property type="match status" value="1"/>
</dbReference>
<organism evidence="6 7">
    <name type="scientific">Archaeoglobus veneficus (strain DSM 11195 / SNP6)</name>
    <dbReference type="NCBI Taxonomy" id="693661"/>
    <lineage>
        <taxon>Archaea</taxon>
        <taxon>Methanobacteriati</taxon>
        <taxon>Methanobacteriota</taxon>
        <taxon>Archaeoglobi</taxon>
        <taxon>Archaeoglobales</taxon>
        <taxon>Archaeoglobaceae</taxon>
        <taxon>Archaeoglobus</taxon>
    </lineage>
</organism>
<dbReference type="InterPro" id="IPR020568">
    <property type="entry name" value="Ribosomal_Su5_D2-typ_SF"/>
</dbReference>
<dbReference type="PROSITE" id="PS00954">
    <property type="entry name" value="IGP_DEHYDRATASE_1"/>
    <property type="match status" value="1"/>
</dbReference>
<dbReference type="STRING" id="693661.Arcve_1785"/>
<keyword evidence="2 5" id="KW-0028">Amino-acid biosynthesis</keyword>
<keyword evidence="3 5" id="KW-0368">Histidine biosynthesis</keyword>
<dbReference type="HOGENOM" id="CLU_044308_2_1_2"/>
<dbReference type="eggNOG" id="arCOG04398">
    <property type="taxonomic scope" value="Archaea"/>
</dbReference>
<keyword evidence="7" id="KW-1185">Reference proteome</keyword>